<name>A0AAF0ITL0_9BASI</name>
<accession>A0AAF0ITL0</accession>
<organism evidence="1 2">
    <name type="scientific">Malassezia brasiliensis</name>
    <dbReference type="NCBI Taxonomy" id="1821822"/>
    <lineage>
        <taxon>Eukaryota</taxon>
        <taxon>Fungi</taxon>
        <taxon>Dikarya</taxon>
        <taxon>Basidiomycota</taxon>
        <taxon>Ustilaginomycotina</taxon>
        <taxon>Malasseziomycetes</taxon>
        <taxon>Malasseziales</taxon>
        <taxon>Malasseziaceae</taxon>
        <taxon>Malassezia</taxon>
    </lineage>
</organism>
<dbReference type="PANTHER" id="PTHR13166:SF7">
    <property type="entry name" value="LYR MOTIF-CONTAINING PROTEIN 4"/>
    <property type="match status" value="1"/>
</dbReference>
<evidence type="ECO:0000313" key="1">
    <source>
        <dbReference type="EMBL" id="WFC96003.1"/>
    </source>
</evidence>
<dbReference type="GO" id="GO:1990221">
    <property type="term" value="C:L-cysteine desulfurase complex"/>
    <property type="evidence" value="ECO:0007669"/>
    <property type="project" value="TreeGrafter"/>
</dbReference>
<proteinExistence type="predicted"/>
<dbReference type="EMBL" id="CP119953">
    <property type="protein sequence ID" value="WFC96003.1"/>
    <property type="molecule type" value="Genomic_DNA"/>
</dbReference>
<evidence type="ECO:0000313" key="2">
    <source>
        <dbReference type="Proteomes" id="UP001216638"/>
    </source>
</evidence>
<dbReference type="PANTHER" id="PTHR13166">
    <property type="entry name" value="PROTEIN C6ORF149"/>
    <property type="match status" value="1"/>
</dbReference>
<dbReference type="InterPro" id="IPR051522">
    <property type="entry name" value="ISC_assembly_LYR"/>
</dbReference>
<sequence>MTAAPTRQQLLTLYRQHLSAARSFVREKLTQTAYNFREYFLRRTRDRFRAHLFPETSDEAKSVHASASKLANVATSNSSGVQPIEPLSNERLAEFYRTAREELKVLQRAAIVNMMYSSDRLVVEDEEQKDWIIRAGAEGAGQ</sequence>
<dbReference type="GO" id="GO:0016226">
    <property type="term" value="P:iron-sulfur cluster assembly"/>
    <property type="evidence" value="ECO:0007669"/>
    <property type="project" value="TreeGrafter"/>
</dbReference>
<dbReference type="GO" id="GO:0005739">
    <property type="term" value="C:mitochondrion"/>
    <property type="evidence" value="ECO:0007669"/>
    <property type="project" value="TreeGrafter"/>
</dbReference>
<protein>
    <submittedName>
        <fullName evidence="1">Uncharacterized protein</fullName>
    </submittedName>
</protein>
<keyword evidence="2" id="KW-1185">Reference proteome</keyword>
<gene>
    <name evidence="1" type="ORF">MBRA1_002659</name>
</gene>
<dbReference type="Proteomes" id="UP001216638">
    <property type="component" value="Chromosome 3"/>
</dbReference>
<dbReference type="AlphaFoldDB" id="A0AAF0ITL0"/>
<reference evidence="1" key="1">
    <citation type="submission" date="2023-03" db="EMBL/GenBank/DDBJ databases">
        <title>Mating type loci evolution in Malassezia.</title>
        <authorList>
            <person name="Coelho M.A."/>
        </authorList>
    </citation>
    <scope>NUCLEOTIDE SEQUENCE</scope>
    <source>
        <strain evidence="1">CBS 14135</strain>
    </source>
</reference>